<evidence type="ECO:0008006" key="4">
    <source>
        <dbReference type="Google" id="ProtNLM"/>
    </source>
</evidence>
<keyword evidence="3" id="KW-1185">Reference proteome</keyword>
<proteinExistence type="predicted"/>
<reference evidence="2 3" key="1">
    <citation type="submission" date="2017-04" db="EMBL/GenBank/DDBJ databases">
        <title>High diversity of culturable Acinetobacter species in natural soil and water ecosystems.</title>
        <authorList>
            <person name="Nemec A."/>
            <person name="Radolfova-Krizova L."/>
        </authorList>
    </citation>
    <scope>NUCLEOTIDE SEQUENCE [LARGE SCALE GENOMIC DNA]</scope>
    <source>
        <strain evidence="2 3">ANC 4999</strain>
    </source>
</reference>
<dbReference type="InterPro" id="IPR054660">
    <property type="entry name" value="CzcI-like"/>
</dbReference>
<dbReference type="Proteomes" id="UP000242765">
    <property type="component" value="Unassembled WGS sequence"/>
</dbReference>
<dbReference type="AlphaFoldDB" id="A0A1Y3CK67"/>
<gene>
    <name evidence="2" type="ORF">B9T28_02870</name>
</gene>
<organism evidence="2 3">
    <name type="scientific">Acinetobacter silvestris</name>
    <dbReference type="NCBI Taxonomy" id="1977882"/>
    <lineage>
        <taxon>Bacteria</taxon>
        <taxon>Pseudomonadati</taxon>
        <taxon>Pseudomonadota</taxon>
        <taxon>Gammaproteobacteria</taxon>
        <taxon>Moraxellales</taxon>
        <taxon>Moraxellaceae</taxon>
        <taxon>Acinetobacter</taxon>
    </lineage>
</organism>
<feature type="chain" id="PRO_5012779515" description="Cation transporter" evidence="1">
    <location>
        <begin position="27"/>
        <end position="141"/>
    </location>
</feature>
<accession>A0A1Y3CK67</accession>
<sequence>MQRFGISITVLLSLFMFQSIWNVAAAFCGHEMIPNNSSSHIEQQHFGHHVALNCQKDAHANVVHKHQSTEFNESINEAQNLQDDHSDHLPSLAHFIITDVQQKTNKLNISAYMSMQFIDWKNLYQSPHLYRPNPPPVFSPL</sequence>
<protein>
    <recommendedName>
        <fullName evidence="4">Cation transporter</fullName>
    </recommendedName>
</protein>
<name>A0A1Y3CK67_9GAMM</name>
<evidence type="ECO:0000256" key="1">
    <source>
        <dbReference type="SAM" id="SignalP"/>
    </source>
</evidence>
<feature type="signal peptide" evidence="1">
    <location>
        <begin position="1"/>
        <end position="26"/>
    </location>
</feature>
<dbReference type="NCBIfam" id="NF045615">
    <property type="entry name" value="efflu_CzcI_Acin"/>
    <property type="match status" value="1"/>
</dbReference>
<dbReference type="STRING" id="1977882.B9T28_02870"/>
<dbReference type="EMBL" id="NEGB01000001">
    <property type="protein sequence ID" value="OTG67581.1"/>
    <property type="molecule type" value="Genomic_DNA"/>
</dbReference>
<keyword evidence="1" id="KW-0732">Signal</keyword>
<evidence type="ECO:0000313" key="2">
    <source>
        <dbReference type="EMBL" id="OTG67581.1"/>
    </source>
</evidence>
<comment type="caution">
    <text evidence="2">The sequence shown here is derived from an EMBL/GenBank/DDBJ whole genome shotgun (WGS) entry which is preliminary data.</text>
</comment>
<dbReference type="RefSeq" id="WP_086202431.1">
    <property type="nucleotide sequence ID" value="NZ_NEGB01000001.1"/>
</dbReference>
<dbReference type="OrthoDB" id="6712732at2"/>
<evidence type="ECO:0000313" key="3">
    <source>
        <dbReference type="Proteomes" id="UP000242765"/>
    </source>
</evidence>